<name>A0A2W1BYC3_HELAM</name>
<keyword evidence="22" id="KW-0812">Transmembrane</keyword>
<evidence type="ECO:0000256" key="6">
    <source>
        <dbReference type="ARBA" id="ARBA00014116"/>
    </source>
</evidence>
<sequence>MKTAEECMRLSIKWVDLSKRLYFCGVLSIAIYCSNVVSSVLFLLFCVFGFTYTKVYYLFTDTYREQTCKMYTKLLVLIVLVLLYESKCATKKTFDSKNCDLGPLVEEIASYKSVVESIIDYTVSGAFKGKTYDELAKFVDKFGARPSGTEVLEKSIDYMIELSKQEGLNDIVTEDVEVPRWKRGEEKITMLEPREKDIALLGLGRSVSTPAEGITAEVIVISNFTQLENTPDEQVKGKIVLYVPIFTTYGETVVYRSQGATKASAKGAVASLVRSITPFSIHTPHTGSQTYGDGVVPIPTAAISLEDADLITRIHNRGEKVVLHILMNSSLETKVSRNTLIDLKGSKNPEKLVIVSGHIDSWDVGQGAMDDGGGLFISWAAPVIMKRLNLTPKRTVRAIFWTAEELGLVGAYAYEKAHRNESHNINFIMESDEGTFAPLGLAAAGTEKTLCIVAEVLKLFQSINASTLVEEDSPGSDIAIFTGNGIPGASLHNDNSKYFWFHHTEGDTMNVESPEELDLGAAFWTAVAYIIADISVDIPR</sequence>
<dbReference type="GO" id="GO:0070573">
    <property type="term" value="F:metallodipeptidase activity"/>
    <property type="evidence" value="ECO:0007669"/>
    <property type="project" value="InterPro"/>
</dbReference>
<dbReference type="GO" id="GO:0006508">
    <property type="term" value="P:proteolysis"/>
    <property type="evidence" value="ECO:0007669"/>
    <property type="project" value="UniProtKB-KW"/>
</dbReference>
<evidence type="ECO:0000256" key="5">
    <source>
        <dbReference type="ARBA" id="ARBA00010918"/>
    </source>
</evidence>
<keyword evidence="15" id="KW-0333">Golgi apparatus</keyword>
<proteinExistence type="inferred from homology"/>
<evidence type="ECO:0000256" key="20">
    <source>
        <dbReference type="ARBA" id="ARBA00025833"/>
    </source>
</evidence>
<evidence type="ECO:0000256" key="17">
    <source>
        <dbReference type="ARBA" id="ARBA00023145"/>
    </source>
</evidence>
<dbReference type="Gene3D" id="3.50.30.30">
    <property type="match status" value="1"/>
</dbReference>
<dbReference type="GO" id="GO:0046872">
    <property type="term" value="F:metal ion binding"/>
    <property type="evidence" value="ECO:0007669"/>
    <property type="project" value="UniProtKB-KW"/>
</dbReference>
<keyword evidence="9" id="KW-0645">Protease</keyword>
<keyword evidence="19" id="KW-0458">Lysosome</keyword>
<evidence type="ECO:0000256" key="22">
    <source>
        <dbReference type="SAM" id="Phobius"/>
    </source>
</evidence>
<keyword evidence="7" id="KW-0964">Secreted</keyword>
<dbReference type="FunFam" id="3.40.630.10:FF:000036">
    <property type="entry name" value="Carboxypeptidase Q"/>
    <property type="match status" value="1"/>
</dbReference>
<evidence type="ECO:0000256" key="13">
    <source>
        <dbReference type="ARBA" id="ARBA00022824"/>
    </source>
</evidence>
<keyword evidence="22" id="KW-0472">Membrane</keyword>
<dbReference type="InterPro" id="IPR007484">
    <property type="entry name" value="Peptidase_M28"/>
</dbReference>
<evidence type="ECO:0000313" key="24">
    <source>
        <dbReference type="EMBL" id="PZC76763.1"/>
    </source>
</evidence>
<evidence type="ECO:0000256" key="2">
    <source>
        <dbReference type="ARBA" id="ARBA00004371"/>
    </source>
</evidence>
<evidence type="ECO:0000256" key="18">
    <source>
        <dbReference type="ARBA" id="ARBA00023180"/>
    </source>
</evidence>
<dbReference type="GO" id="GO:0005615">
    <property type="term" value="C:extracellular space"/>
    <property type="evidence" value="ECO:0007669"/>
    <property type="project" value="TreeGrafter"/>
</dbReference>
<accession>A0A2W1BYC3</accession>
<dbReference type="GO" id="GO:0005783">
    <property type="term" value="C:endoplasmic reticulum"/>
    <property type="evidence" value="ECO:0007669"/>
    <property type="project" value="UniProtKB-SubCell"/>
</dbReference>
<comment type="similarity">
    <text evidence="5">Belongs to the peptidase M28 family.</text>
</comment>
<evidence type="ECO:0000256" key="8">
    <source>
        <dbReference type="ARBA" id="ARBA00022645"/>
    </source>
</evidence>
<evidence type="ECO:0000256" key="12">
    <source>
        <dbReference type="ARBA" id="ARBA00022801"/>
    </source>
</evidence>
<dbReference type="GO" id="GO:0004180">
    <property type="term" value="F:carboxypeptidase activity"/>
    <property type="evidence" value="ECO:0007669"/>
    <property type="project" value="UniProtKB-KW"/>
</dbReference>
<dbReference type="FunFam" id="3.50.30.30:FF:000009">
    <property type="entry name" value="Carboxypeptidase Q"/>
    <property type="match status" value="1"/>
</dbReference>
<dbReference type="EMBL" id="KZ149946">
    <property type="protein sequence ID" value="PZC76763.1"/>
    <property type="molecule type" value="Genomic_DNA"/>
</dbReference>
<dbReference type="AlphaFoldDB" id="A0A2W1BYC3"/>
<keyword evidence="14" id="KW-0862">Zinc</keyword>
<keyword evidence="22" id="KW-1133">Transmembrane helix</keyword>
<evidence type="ECO:0000313" key="25">
    <source>
        <dbReference type="Proteomes" id="UP000249218"/>
    </source>
</evidence>
<dbReference type="GO" id="GO:0043171">
    <property type="term" value="P:peptide catabolic process"/>
    <property type="evidence" value="ECO:0007669"/>
    <property type="project" value="TreeGrafter"/>
</dbReference>
<comment type="subunit">
    <text evidence="20">Homodimer. The monomeric form is inactive while the homodimer is active.</text>
</comment>
<evidence type="ECO:0000256" key="3">
    <source>
        <dbReference type="ARBA" id="ARBA00004555"/>
    </source>
</evidence>
<dbReference type="GO" id="GO:0005764">
    <property type="term" value="C:lysosome"/>
    <property type="evidence" value="ECO:0007669"/>
    <property type="project" value="UniProtKB-SubCell"/>
</dbReference>
<feature type="transmembrane region" description="Helical" evidence="22">
    <location>
        <begin position="21"/>
        <end position="50"/>
    </location>
</feature>
<evidence type="ECO:0000259" key="23">
    <source>
        <dbReference type="Pfam" id="PF04389"/>
    </source>
</evidence>
<organism evidence="24 25">
    <name type="scientific">Helicoverpa armigera</name>
    <name type="common">Cotton bollworm</name>
    <name type="synonym">Heliothis armigera</name>
    <dbReference type="NCBI Taxonomy" id="29058"/>
    <lineage>
        <taxon>Eukaryota</taxon>
        <taxon>Metazoa</taxon>
        <taxon>Ecdysozoa</taxon>
        <taxon>Arthropoda</taxon>
        <taxon>Hexapoda</taxon>
        <taxon>Insecta</taxon>
        <taxon>Pterygota</taxon>
        <taxon>Neoptera</taxon>
        <taxon>Endopterygota</taxon>
        <taxon>Lepidoptera</taxon>
        <taxon>Glossata</taxon>
        <taxon>Ditrysia</taxon>
        <taxon>Noctuoidea</taxon>
        <taxon>Noctuidae</taxon>
        <taxon>Heliothinae</taxon>
        <taxon>Helicoverpa</taxon>
    </lineage>
</organism>
<keyword evidence="17" id="KW-0865">Zymogen</keyword>
<keyword evidence="10" id="KW-0479">Metal-binding</keyword>
<evidence type="ECO:0000256" key="4">
    <source>
        <dbReference type="ARBA" id="ARBA00004613"/>
    </source>
</evidence>
<evidence type="ECO:0000256" key="19">
    <source>
        <dbReference type="ARBA" id="ARBA00023228"/>
    </source>
</evidence>
<keyword evidence="13" id="KW-0256">Endoplasmic reticulum</keyword>
<dbReference type="InterPro" id="IPR039866">
    <property type="entry name" value="CPQ"/>
</dbReference>
<evidence type="ECO:0000256" key="9">
    <source>
        <dbReference type="ARBA" id="ARBA00022670"/>
    </source>
</evidence>
<evidence type="ECO:0000256" key="16">
    <source>
        <dbReference type="ARBA" id="ARBA00023049"/>
    </source>
</evidence>
<keyword evidence="8" id="KW-0121">Carboxypeptidase</keyword>
<dbReference type="Gene3D" id="3.40.630.10">
    <property type="entry name" value="Zn peptidases"/>
    <property type="match status" value="1"/>
</dbReference>
<protein>
    <recommendedName>
        <fullName evidence="6">Carboxypeptidase Q</fullName>
    </recommendedName>
    <alternativeName>
        <fullName evidence="21">Plasma glutamate carboxypeptidase</fullName>
    </alternativeName>
</protein>
<dbReference type="OrthoDB" id="10013407at2759"/>
<keyword evidence="16" id="KW-0482">Metalloprotease</keyword>
<evidence type="ECO:0000256" key="14">
    <source>
        <dbReference type="ARBA" id="ARBA00022833"/>
    </source>
</evidence>
<dbReference type="GO" id="GO:0005794">
    <property type="term" value="C:Golgi apparatus"/>
    <property type="evidence" value="ECO:0007669"/>
    <property type="project" value="UniProtKB-SubCell"/>
</dbReference>
<keyword evidence="25" id="KW-1185">Reference proteome</keyword>
<dbReference type="PANTHER" id="PTHR12053:SF3">
    <property type="entry name" value="CARBOXYPEPTIDASE Q"/>
    <property type="match status" value="1"/>
</dbReference>
<dbReference type="Proteomes" id="UP000249218">
    <property type="component" value="Unassembled WGS sequence"/>
</dbReference>
<dbReference type="SUPFAM" id="SSF53187">
    <property type="entry name" value="Zn-dependent exopeptidases"/>
    <property type="match status" value="1"/>
</dbReference>
<dbReference type="PANTHER" id="PTHR12053">
    <property type="entry name" value="PROTEASE FAMILY M28 PLASMA GLUTAMATE CARBOXYPEPTIDASE-RELATED"/>
    <property type="match status" value="1"/>
</dbReference>
<keyword evidence="18" id="KW-0325">Glycoprotein</keyword>
<keyword evidence="12" id="KW-0378">Hydrolase</keyword>
<dbReference type="CDD" id="cd03883">
    <property type="entry name" value="M28_Pgcp_like"/>
    <property type="match status" value="1"/>
</dbReference>
<gene>
    <name evidence="24" type="primary">HaOG204151</name>
    <name evidence="24" type="ORF">B5X24_HaOG204151</name>
</gene>
<feature type="domain" description="Peptidase M28" evidence="23">
    <location>
        <begin position="338"/>
        <end position="518"/>
    </location>
</feature>
<comment type="subcellular location">
    <subcellularLocation>
        <location evidence="1">Endoplasmic reticulum</location>
    </subcellularLocation>
    <subcellularLocation>
        <location evidence="3">Golgi apparatus</location>
    </subcellularLocation>
    <subcellularLocation>
        <location evidence="2">Lysosome</location>
    </subcellularLocation>
    <subcellularLocation>
        <location evidence="4">Secreted</location>
    </subcellularLocation>
</comment>
<dbReference type="Pfam" id="PF04389">
    <property type="entry name" value="Peptidase_M28"/>
    <property type="match status" value="1"/>
</dbReference>
<keyword evidence="11" id="KW-0732">Signal</keyword>
<reference evidence="24 25" key="1">
    <citation type="journal article" date="2017" name="BMC Biol.">
        <title>Genomic innovations, transcriptional plasticity and gene loss underlying the evolution and divergence of two highly polyphagous and invasive Helicoverpa pest species.</title>
        <authorList>
            <person name="Pearce S.L."/>
            <person name="Clarke D.F."/>
            <person name="East P.D."/>
            <person name="Elfekih S."/>
            <person name="Gordon K.H."/>
            <person name="Jermiin L.S."/>
            <person name="McGaughran A."/>
            <person name="Oakeshott J.G."/>
            <person name="Papanikolaou A."/>
            <person name="Perera O.P."/>
            <person name="Rane R.V."/>
            <person name="Richards S."/>
            <person name="Tay W.T."/>
            <person name="Walsh T.K."/>
            <person name="Anderson A."/>
            <person name="Anderson C.J."/>
            <person name="Asgari S."/>
            <person name="Board P.G."/>
            <person name="Bretschneider A."/>
            <person name="Campbell P.M."/>
            <person name="Chertemps T."/>
            <person name="Christeller J.T."/>
            <person name="Coppin C.W."/>
            <person name="Downes S.J."/>
            <person name="Duan G."/>
            <person name="Farnsworth C.A."/>
            <person name="Good R.T."/>
            <person name="Han L.B."/>
            <person name="Han Y.C."/>
            <person name="Hatje K."/>
            <person name="Horne I."/>
            <person name="Huang Y.P."/>
            <person name="Hughes D.S."/>
            <person name="Jacquin-Joly E."/>
            <person name="James W."/>
            <person name="Jhangiani S."/>
            <person name="Kollmar M."/>
            <person name="Kuwar S.S."/>
            <person name="Li S."/>
            <person name="Liu N.Y."/>
            <person name="Maibeche M.T."/>
            <person name="Miller J.R."/>
            <person name="Montagne N."/>
            <person name="Perry T."/>
            <person name="Qu J."/>
            <person name="Song S.V."/>
            <person name="Sutton G.G."/>
            <person name="Vogel H."/>
            <person name="Walenz B.P."/>
            <person name="Xu W."/>
            <person name="Zhang H.J."/>
            <person name="Zou Z."/>
            <person name="Batterham P."/>
            <person name="Edwards O.R."/>
            <person name="Feyereisen R."/>
            <person name="Gibbs R.A."/>
            <person name="Heckel D.G."/>
            <person name="McGrath A."/>
            <person name="Robin C."/>
            <person name="Scherer S.E."/>
            <person name="Worley K.C."/>
            <person name="Wu Y.D."/>
        </authorList>
    </citation>
    <scope>NUCLEOTIDE SEQUENCE [LARGE SCALE GENOMIC DNA]</scope>
    <source>
        <strain evidence="24">Harm_GR_Male_#8</strain>
        <tissue evidence="24">Whole organism</tissue>
    </source>
</reference>
<evidence type="ECO:0000256" key="11">
    <source>
        <dbReference type="ARBA" id="ARBA00022729"/>
    </source>
</evidence>
<evidence type="ECO:0000256" key="21">
    <source>
        <dbReference type="ARBA" id="ARBA00033328"/>
    </source>
</evidence>
<evidence type="ECO:0000256" key="7">
    <source>
        <dbReference type="ARBA" id="ARBA00022525"/>
    </source>
</evidence>
<evidence type="ECO:0000256" key="15">
    <source>
        <dbReference type="ARBA" id="ARBA00023034"/>
    </source>
</evidence>
<evidence type="ECO:0000256" key="10">
    <source>
        <dbReference type="ARBA" id="ARBA00022723"/>
    </source>
</evidence>
<evidence type="ECO:0000256" key="1">
    <source>
        <dbReference type="ARBA" id="ARBA00004240"/>
    </source>
</evidence>